<keyword evidence="3" id="KW-1185">Reference proteome</keyword>
<organism evidence="2 3">
    <name type="scientific">Sulfurimicrobium lacus</name>
    <dbReference type="NCBI Taxonomy" id="2715678"/>
    <lineage>
        <taxon>Bacteria</taxon>
        <taxon>Pseudomonadati</taxon>
        <taxon>Pseudomonadota</taxon>
        <taxon>Betaproteobacteria</taxon>
        <taxon>Nitrosomonadales</taxon>
        <taxon>Sulfuricellaceae</taxon>
        <taxon>Sulfurimicrobium</taxon>
    </lineage>
</organism>
<sequence>MRHRAGVITGAMSGNTAGAAGIDGTETPPRRLPRCLPISDSIQGIAIPTKWNSSNRCSSGITVTSRVTP</sequence>
<gene>
    <name evidence="2" type="ORF">SKTS_21170</name>
</gene>
<evidence type="ECO:0000256" key="1">
    <source>
        <dbReference type="SAM" id="MobiDB-lite"/>
    </source>
</evidence>
<accession>A0A6F8VDK0</accession>
<dbReference type="KEGG" id="slac:SKTS_21170"/>
<dbReference type="AlphaFoldDB" id="A0A6F8VDK0"/>
<name>A0A6F8VDK0_9PROT</name>
<proteinExistence type="predicted"/>
<reference evidence="3" key="1">
    <citation type="submission" date="2020-03" db="EMBL/GenBank/DDBJ databases">
        <title>Complete genome sequence of sulfur-oxidizing bacterium skT11.</title>
        <authorList>
            <person name="Kanda M."/>
            <person name="Kojima H."/>
            <person name="Fukui M."/>
        </authorList>
    </citation>
    <scope>NUCLEOTIDE SEQUENCE [LARGE SCALE GENOMIC DNA]</scope>
    <source>
        <strain evidence="3">skT11</strain>
    </source>
</reference>
<feature type="region of interest" description="Disordered" evidence="1">
    <location>
        <begin position="1"/>
        <end position="32"/>
    </location>
</feature>
<protein>
    <submittedName>
        <fullName evidence="2">Uncharacterized protein</fullName>
    </submittedName>
</protein>
<evidence type="ECO:0000313" key="3">
    <source>
        <dbReference type="Proteomes" id="UP000502260"/>
    </source>
</evidence>
<evidence type="ECO:0000313" key="2">
    <source>
        <dbReference type="EMBL" id="BCB27231.1"/>
    </source>
</evidence>
<dbReference type="Proteomes" id="UP000502260">
    <property type="component" value="Chromosome"/>
</dbReference>
<dbReference type="EMBL" id="AP022853">
    <property type="protein sequence ID" value="BCB27231.1"/>
    <property type="molecule type" value="Genomic_DNA"/>
</dbReference>